<evidence type="ECO:0008006" key="4">
    <source>
        <dbReference type="Google" id="ProtNLM"/>
    </source>
</evidence>
<dbReference type="OrthoDB" id="9796702at2"/>
<keyword evidence="3" id="KW-1185">Reference proteome</keyword>
<reference evidence="2 3" key="1">
    <citation type="submission" date="2019-01" db="EMBL/GenBank/DDBJ databases">
        <authorList>
            <consortium name="Pathogen Informatics"/>
        </authorList>
    </citation>
    <scope>NUCLEOTIDE SEQUENCE [LARGE SCALE GENOMIC DNA]</scope>
    <source>
        <strain evidence="2 3">NCTC10138</strain>
    </source>
</reference>
<dbReference type="EMBL" id="LR215048">
    <property type="protein sequence ID" value="VEU80732.1"/>
    <property type="molecule type" value="Genomic_DNA"/>
</dbReference>
<proteinExistence type="predicted"/>
<organism evidence="2 3">
    <name type="scientific">Haploplasma axanthum</name>
    <name type="common">Acholeplasma axanthum</name>
    <dbReference type="NCBI Taxonomy" id="29552"/>
    <lineage>
        <taxon>Bacteria</taxon>
        <taxon>Bacillati</taxon>
        <taxon>Mycoplasmatota</taxon>
        <taxon>Mollicutes</taxon>
        <taxon>Acholeplasmatales</taxon>
        <taxon>Acholeplasmataceae</taxon>
        <taxon>Haploplasma</taxon>
    </lineage>
</organism>
<dbReference type="KEGG" id="aaxa:NCTC10138_01113"/>
<protein>
    <recommendedName>
        <fullName evidence="4">SGNH/GDSL hydrolase family protein</fullName>
    </recommendedName>
</protein>
<keyword evidence="1" id="KW-0472">Membrane</keyword>
<dbReference type="Proteomes" id="UP000289841">
    <property type="component" value="Chromosome"/>
</dbReference>
<accession>A0A449BE76</accession>
<feature type="transmembrane region" description="Helical" evidence="1">
    <location>
        <begin position="6"/>
        <end position="26"/>
    </location>
</feature>
<name>A0A449BE76_HAPAX</name>
<evidence type="ECO:0000256" key="1">
    <source>
        <dbReference type="SAM" id="Phobius"/>
    </source>
</evidence>
<dbReference type="RefSeq" id="WP_026390813.1">
    <property type="nucleotide sequence ID" value="NZ_LR215048.1"/>
</dbReference>
<dbReference type="SUPFAM" id="SSF52266">
    <property type="entry name" value="SGNH hydrolase"/>
    <property type="match status" value="1"/>
</dbReference>
<keyword evidence="1" id="KW-1133">Transmembrane helix</keyword>
<evidence type="ECO:0000313" key="2">
    <source>
        <dbReference type="EMBL" id="VEU80732.1"/>
    </source>
</evidence>
<gene>
    <name evidence="2" type="ORF">NCTC10138_01113</name>
</gene>
<keyword evidence="1" id="KW-0812">Transmembrane</keyword>
<sequence>MKNILLIRILKSICFFSIFILITVFISRSFSTRKEAYELSSRSRRASQVFNEPNDSLDVIIVGHSGVYTGYSPMEAYKEYGFTSYSLSQAVQKPWESYNYLVDVLKTQKPKVIVFEVDQLFYDKINYQAHGAVVKAADALFPIVSNHILWKKFFGKKFNPLKERSYTKGYTIDYHVNPYKGPYELKETDKVYKIKKPHYLYMKKVAELCKNNDIPLVLLEMPSKIRWDYSKYNAVKKFADERNIRFVDSNQRIKEFNFDWKNDTRDRGDHLNHYGAVKFTKFFAKYLTDEFDLQNKKDDSKYQHWNNDLLIYENMVEDIKNDKYKNK</sequence>
<dbReference type="STRING" id="1278311.GCA_000428705_01369"/>
<evidence type="ECO:0000313" key="3">
    <source>
        <dbReference type="Proteomes" id="UP000289841"/>
    </source>
</evidence>
<dbReference type="AlphaFoldDB" id="A0A449BE76"/>